<organism evidence="2 3">
    <name type="scientific">Salimicrobium album</name>
    <dbReference type="NCBI Taxonomy" id="50717"/>
    <lineage>
        <taxon>Bacteria</taxon>
        <taxon>Bacillati</taxon>
        <taxon>Bacillota</taxon>
        <taxon>Bacilli</taxon>
        <taxon>Bacillales</taxon>
        <taxon>Bacillaceae</taxon>
        <taxon>Salimicrobium</taxon>
    </lineage>
</organism>
<comment type="caution">
    <text evidence="2">The sequence shown here is derived from an EMBL/GenBank/DDBJ whole genome shotgun (WGS) entry which is preliminary data.</text>
</comment>
<feature type="transmembrane region" description="Helical" evidence="1">
    <location>
        <begin position="32"/>
        <end position="50"/>
    </location>
</feature>
<gene>
    <name evidence="2" type="ORF">SAMN04488081_0016</name>
</gene>
<evidence type="ECO:0000313" key="3">
    <source>
        <dbReference type="Proteomes" id="UP000198647"/>
    </source>
</evidence>
<dbReference type="EMBL" id="FNOS01000001">
    <property type="protein sequence ID" value="SDX27536.1"/>
    <property type="molecule type" value="Genomic_DNA"/>
</dbReference>
<feature type="transmembrane region" description="Helical" evidence="1">
    <location>
        <begin position="7"/>
        <end position="26"/>
    </location>
</feature>
<protein>
    <submittedName>
        <fullName evidence="2">Uncharacterized protein</fullName>
    </submittedName>
</protein>
<keyword evidence="1" id="KW-1133">Transmembrane helix</keyword>
<dbReference type="RefSeq" id="WP_093104711.1">
    <property type="nucleotide sequence ID" value="NZ_FNOS01000001.1"/>
</dbReference>
<evidence type="ECO:0000313" key="2">
    <source>
        <dbReference type="EMBL" id="SDX27536.1"/>
    </source>
</evidence>
<name>A0A1H3ACZ4_9BACI</name>
<keyword evidence="1" id="KW-0812">Transmembrane</keyword>
<dbReference type="Proteomes" id="UP000198647">
    <property type="component" value="Unassembled WGS sequence"/>
</dbReference>
<keyword evidence="1" id="KW-0472">Membrane</keyword>
<evidence type="ECO:0000256" key="1">
    <source>
        <dbReference type="SAM" id="Phobius"/>
    </source>
</evidence>
<sequence length="63" mass="7139">MSERLKNGLLSAVVFAVVSMSFSYFAEGEIRWNNVIGLAIGGFVSWYFIIPRINKRRADKKKG</sequence>
<keyword evidence="3" id="KW-1185">Reference proteome</keyword>
<proteinExistence type="predicted"/>
<accession>A0A1H3ACZ4</accession>
<reference evidence="2 3" key="1">
    <citation type="submission" date="2016-10" db="EMBL/GenBank/DDBJ databases">
        <authorList>
            <person name="Varghese N."/>
            <person name="Submissions S."/>
        </authorList>
    </citation>
    <scope>NUCLEOTIDE SEQUENCE [LARGE SCALE GENOMIC DNA]</scope>
    <source>
        <strain evidence="2 3">DSM 20748</strain>
    </source>
</reference>